<dbReference type="PANTHER" id="PTHR10071:SF281">
    <property type="entry name" value="BOX A-BINDING FACTOR-RELATED"/>
    <property type="match status" value="1"/>
</dbReference>
<name>A0A914LW03_MELIC</name>
<dbReference type="Proteomes" id="UP000887563">
    <property type="component" value="Unplaced"/>
</dbReference>
<dbReference type="WBParaSite" id="Minc3s00957g19279">
    <property type="protein sequence ID" value="Minc3s00957g19279"/>
    <property type="gene ID" value="Minc3s00957g19279"/>
</dbReference>
<keyword evidence="6" id="KW-0804">Transcription</keyword>
<evidence type="ECO:0000256" key="5">
    <source>
        <dbReference type="ARBA" id="ARBA00023015"/>
    </source>
</evidence>
<keyword evidence="3 8" id="KW-0863">Zinc-finger</keyword>
<accession>A0A914LW03</accession>
<keyword evidence="9" id="KW-0812">Transmembrane</keyword>
<dbReference type="GO" id="GO:0000978">
    <property type="term" value="F:RNA polymerase II cis-regulatory region sequence-specific DNA binding"/>
    <property type="evidence" value="ECO:0007669"/>
    <property type="project" value="TreeGrafter"/>
</dbReference>
<protein>
    <submittedName>
        <fullName evidence="12">GATA-type domain-containing protein</fullName>
    </submittedName>
</protein>
<dbReference type="GO" id="GO:0000122">
    <property type="term" value="P:negative regulation of transcription by RNA polymerase II"/>
    <property type="evidence" value="ECO:0007669"/>
    <property type="project" value="TreeGrafter"/>
</dbReference>
<keyword evidence="11" id="KW-1185">Reference proteome</keyword>
<evidence type="ECO:0000256" key="2">
    <source>
        <dbReference type="ARBA" id="ARBA00022723"/>
    </source>
</evidence>
<evidence type="ECO:0000313" key="11">
    <source>
        <dbReference type="Proteomes" id="UP000887563"/>
    </source>
</evidence>
<organism evidence="11 12">
    <name type="scientific">Meloidogyne incognita</name>
    <name type="common">Southern root-knot nematode worm</name>
    <name type="synonym">Oxyuris incognita</name>
    <dbReference type="NCBI Taxonomy" id="6306"/>
    <lineage>
        <taxon>Eukaryota</taxon>
        <taxon>Metazoa</taxon>
        <taxon>Ecdysozoa</taxon>
        <taxon>Nematoda</taxon>
        <taxon>Chromadorea</taxon>
        <taxon>Rhabditida</taxon>
        <taxon>Tylenchina</taxon>
        <taxon>Tylenchomorpha</taxon>
        <taxon>Tylenchoidea</taxon>
        <taxon>Meloidogynidae</taxon>
        <taxon>Meloidogyninae</taxon>
        <taxon>Meloidogyne</taxon>
        <taxon>Meloidogyne incognita group</taxon>
    </lineage>
</organism>
<dbReference type="InterPro" id="IPR041105">
    <property type="entry name" value="TDP-43_N"/>
</dbReference>
<evidence type="ECO:0000256" key="6">
    <source>
        <dbReference type="ARBA" id="ARBA00023163"/>
    </source>
</evidence>
<dbReference type="Gene3D" id="3.30.50.10">
    <property type="entry name" value="Erythroid Transcription Factor GATA-1, subunit A"/>
    <property type="match status" value="2"/>
</dbReference>
<feature type="transmembrane region" description="Helical" evidence="9">
    <location>
        <begin position="258"/>
        <end position="279"/>
    </location>
</feature>
<evidence type="ECO:0000256" key="9">
    <source>
        <dbReference type="SAM" id="Phobius"/>
    </source>
</evidence>
<dbReference type="CDD" id="cd00202">
    <property type="entry name" value="ZnF_GATA"/>
    <property type="match status" value="2"/>
</dbReference>
<sequence length="280" mass="32283">MLNQKVWMFRHCHINMKSPKCKNCGAEHADLYRRDQTNGDCYCNACGLYRKLHGINRPIVKPEKKPGNIDLDTRQCINCGTTSTTLWRREHKSGDYLCNDCGIYQREHGGENRPIEKAEKRQMDNSDVKIDIPQYKDVYITEKEGDLPKLIQTDEDGSLALETVVVSFPGVIGLGYKCPETGLFRQLNMNPDETFSEPVDVWENKTFIAICKKNDTVLKIELDELKEDFIGFKSDFNLRLESEIKASERRIKNDILKAFQISVLVIQAVLVIWNIILFLF</sequence>
<evidence type="ECO:0000256" key="7">
    <source>
        <dbReference type="ARBA" id="ARBA00023242"/>
    </source>
</evidence>
<dbReference type="Pfam" id="PF00320">
    <property type="entry name" value="GATA"/>
    <property type="match status" value="1"/>
</dbReference>
<dbReference type="SUPFAM" id="SSF57716">
    <property type="entry name" value="Glucocorticoid receptor-like (DNA-binding domain)"/>
    <property type="match status" value="2"/>
</dbReference>
<dbReference type="AlphaFoldDB" id="A0A914LW03"/>
<keyword evidence="7" id="KW-0539">Nucleus</keyword>
<dbReference type="GO" id="GO:0045944">
    <property type="term" value="P:positive regulation of transcription by RNA polymerase II"/>
    <property type="evidence" value="ECO:0007669"/>
    <property type="project" value="TreeGrafter"/>
</dbReference>
<comment type="subcellular location">
    <subcellularLocation>
        <location evidence="1">Nucleus</location>
    </subcellularLocation>
</comment>
<dbReference type="GO" id="GO:0005634">
    <property type="term" value="C:nucleus"/>
    <property type="evidence" value="ECO:0007669"/>
    <property type="project" value="UniProtKB-SubCell"/>
</dbReference>
<evidence type="ECO:0000256" key="1">
    <source>
        <dbReference type="ARBA" id="ARBA00004123"/>
    </source>
</evidence>
<proteinExistence type="predicted"/>
<feature type="domain" description="GATA-type" evidence="10">
    <location>
        <begin position="15"/>
        <end position="74"/>
    </location>
</feature>
<dbReference type="PROSITE" id="PS50114">
    <property type="entry name" value="GATA_ZN_FINGER_2"/>
    <property type="match status" value="2"/>
</dbReference>
<keyword evidence="9" id="KW-0472">Membrane</keyword>
<feature type="domain" description="GATA-type" evidence="10">
    <location>
        <begin position="70"/>
        <end position="109"/>
    </location>
</feature>
<evidence type="ECO:0000256" key="8">
    <source>
        <dbReference type="PROSITE-ProRule" id="PRU00094"/>
    </source>
</evidence>
<dbReference type="GO" id="GO:0000981">
    <property type="term" value="F:DNA-binding transcription factor activity, RNA polymerase II-specific"/>
    <property type="evidence" value="ECO:0007669"/>
    <property type="project" value="TreeGrafter"/>
</dbReference>
<evidence type="ECO:0000313" key="12">
    <source>
        <dbReference type="WBParaSite" id="Minc3s00957g19279"/>
    </source>
</evidence>
<dbReference type="PANTHER" id="PTHR10071">
    <property type="entry name" value="TRANSCRIPTION FACTOR GATA FAMILY MEMBER"/>
    <property type="match status" value="1"/>
</dbReference>
<keyword evidence="4" id="KW-0862">Zinc</keyword>
<dbReference type="Pfam" id="PF18694">
    <property type="entry name" value="TDP-43_N"/>
    <property type="match status" value="1"/>
</dbReference>
<keyword evidence="2" id="KW-0479">Metal-binding</keyword>
<keyword evidence="9" id="KW-1133">Transmembrane helix</keyword>
<keyword evidence="5" id="KW-0805">Transcription regulation</keyword>
<evidence type="ECO:0000256" key="3">
    <source>
        <dbReference type="ARBA" id="ARBA00022771"/>
    </source>
</evidence>
<dbReference type="InterPro" id="IPR000679">
    <property type="entry name" value="Znf_GATA"/>
</dbReference>
<evidence type="ECO:0000259" key="10">
    <source>
        <dbReference type="PROSITE" id="PS50114"/>
    </source>
</evidence>
<dbReference type="InterPro" id="IPR039355">
    <property type="entry name" value="Transcription_factor_GATA"/>
</dbReference>
<dbReference type="SMART" id="SM00401">
    <property type="entry name" value="ZnF_GATA"/>
    <property type="match status" value="2"/>
</dbReference>
<dbReference type="InterPro" id="IPR013088">
    <property type="entry name" value="Znf_NHR/GATA"/>
</dbReference>
<reference evidence="12" key="1">
    <citation type="submission" date="2022-11" db="UniProtKB">
        <authorList>
            <consortium name="WormBaseParasite"/>
        </authorList>
    </citation>
    <scope>IDENTIFICATION</scope>
</reference>
<evidence type="ECO:0000256" key="4">
    <source>
        <dbReference type="ARBA" id="ARBA00022833"/>
    </source>
</evidence>
<dbReference type="GO" id="GO:0008270">
    <property type="term" value="F:zinc ion binding"/>
    <property type="evidence" value="ECO:0007669"/>
    <property type="project" value="UniProtKB-KW"/>
</dbReference>